<protein>
    <submittedName>
        <fullName evidence="2">Uncharacterized protein</fullName>
    </submittedName>
</protein>
<keyword evidence="3" id="KW-1185">Reference proteome</keyword>
<feature type="region of interest" description="Disordered" evidence="1">
    <location>
        <begin position="1"/>
        <end position="50"/>
    </location>
</feature>
<gene>
    <name evidence="2" type="ORF">RchiOBHm_Chr6g0289331</name>
</gene>
<accession>A0A2P6PVN0</accession>
<comment type="caution">
    <text evidence="2">The sequence shown here is derived from an EMBL/GenBank/DDBJ whole genome shotgun (WGS) entry which is preliminary data.</text>
</comment>
<evidence type="ECO:0000313" key="3">
    <source>
        <dbReference type="Proteomes" id="UP000238479"/>
    </source>
</evidence>
<dbReference type="EMBL" id="PDCK01000044">
    <property type="protein sequence ID" value="PRQ25956.1"/>
    <property type="molecule type" value="Genomic_DNA"/>
</dbReference>
<evidence type="ECO:0000313" key="2">
    <source>
        <dbReference type="EMBL" id="PRQ25956.1"/>
    </source>
</evidence>
<dbReference type="Proteomes" id="UP000238479">
    <property type="component" value="Chromosome 6"/>
</dbReference>
<proteinExistence type="predicted"/>
<sequence>MRNGQRLTYEVVGDRDFGVPAPDPEGHIDQEATRPDPRRGGALPQARGGP</sequence>
<dbReference type="AlphaFoldDB" id="A0A2P6PVN0"/>
<name>A0A2P6PVN0_ROSCH</name>
<organism evidence="2 3">
    <name type="scientific">Rosa chinensis</name>
    <name type="common">China rose</name>
    <dbReference type="NCBI Taxonomy" id="74649"/>
    <lineage>
        <taxon>Eukaryota</taxon>
        <taxon>Viridiplantae</taxon>
        <taxon>Streptophyta</taxon>
        <taxon>Embryophyta</taxon>
        <taxon>Tracheophyta</taxon>
        <taxon>Spermatophyta</taxon>
        <taxon>Magnoliopsida</taxon>
        <taxon>eudicotyledons</taxon>
        <taxon>Gunneridae</taxon>
        <taxon>Pentapetalae</taxon>
        <taxon>rosids</taxon>
        <taxon>fabids</taxon>
        <taxon>Rosales</taxon>
        <taxon>Rosaceae</taxon>
        <taxon>Rosoideae</taxon>
        <taxon>Rosoideae incertae sedis</taxon>
        <taxon>Rosa</taxon>
    </lineage>
</organism>
<dbReference type="Gramene" id="PRQ25956">
    <property type="protein sequence ID" value="PRQ25956"/>
    <property type="gene ID" value="RchiOBHm_Chr6g0289331"/>
</dbReference>
<evidence type="ECO:0000256" key="1">
    <source>
        <dbReference type="SAM" id="MobiDB-lite"/>
    </source>
</evidence>
<reference evidence="2 3" key="1">
    <citation type="journal article" date="2018" name="Nat. Genet.">
        <title>The Rosa genome provides new insights in the design of modern roses.</title>
        <authorList>
            <person name="Bendahmane M."/>
        </authorList>
    </citation>
    <scope>NUCLEOTIDE SEQUENCE [LARGE SCALE GENOMIC DNA]</scope>
    <source>
        <strain evidence="3">cv. Old Blush</strain>
    </source>
</reference>
<feature type="compositionally biased region" description="Basic and acidic residues" evidence="1">
    <location>
        <begin position="24"/>
        <end position="39"/>
    </location>
</feature>